<feature type="region of interest" description="Disordered" evidence="1">
    <location>
        <begin position="410"/>
        <end position="433"/>
    </location>
</feature>
<dbReference type="Pfam" id="PF13519">
    <property type="entry name" value="VWA_2"/>
    <property type="match status" value="1"/>
</dbReference>
<name>A0A7S1I7E1_9EUGL</name>
<sequence length="691" mass="75666">MLSGLPCYTQTACCRSTRVKYHGCDTSNAHLDVEAGPPGHKLVASSFWKAVVVTSLWCCGFGLFLLMTSGPYIPLQVSSAPVVLPVRPKAASHSTAGSGQHATQRMADRGLVAQAPCLVERRLGGSMLATKNIQQTSCSSDNKDATSTRFLVHAAHLFHVSVWMFITFAVLSWWQTRRSKHLWSCHSVLGQEAEEEVEPAATSDGVSTRIRDAEERMAFAALVDQPAEEIYKAATGLKVWRRALVWGRFPDFQDGEPAGLDAGATWPPEPLYGKCIEVWTELEVPKFTARHPELVPIALKALLRIAHDYALALEECADGVGGPITASTDQAIEALSEQLKVDWGVPLERLGTLDAMFGNDHGLLADGPGSYTLADGIWEHDGWKPMAEVQAQLRDMPLLRGLIQDLGRRPSASGELRRGPATQSARNAPPGVAWSSETPFRVEGLRRSGDLSRLLPSEMALLAAGRHEEAVNSRVGKNLRRLFLSKLVEKRLMTYELSQWVDETARPDVHRRFRPLRPRGPGGPIIVCLDTSQSMEGMRERVAKAVVLEAVRAAHVQHRSCIVFAFSGGSNLAVCELDADGPGLAKLLEFLAYSFNGGTDVAGPLRRALTYLEDQQWAESDILLVSDGELPIPPVGPQTMHILQQQRREKGLEVHGLLMKPGASPAMDMICDHIHDFLAQYDPLTWFGRGA</sequence>
<feature type="domain" description="VWFA" evidence="3">
    <location>
        <begin position="525"/>
        <end position="629"/>
    </location>
</feature>
<evidence type="ECO:0000313" key="4">
    <source>
        <dbReference type="EMBL" id="CAD9003470.1"/>
    </source>
</evidence>
<dbReference type="EMBL" id="HBGA01040134">
    <property type="protein sequence ID" value="CAD9003470.1"/>
    <property type="molecule type" value="Transcribed_RNA"/>
</dbReference>
<keyword evidence="2" id="KW-1133">Transmembrane helix</keyword>
<dbReference type="InterPro" id="IPR002035">
    <property type="entry name" value="VWF_A"/>
</dbReference>
<dbReference type="GO" id="GO:0005829">
    <property type="term" value="C:cytosol"/>
    <property type="evidence" value="ECO:0007669"/>
    <property type="project" value="TreeGrafter"/>
</dbReference>
<gene>
    <name evidence="4" type="ORF">EGYM00392_LOCUS14554</name>
</gene>
<evidence type="ECO:0000256" key="2">
    <source>
        <dbReference type="SAM" id="Phobius"/>
    </source>
</evidence>
<reference evidence="4" key="1">
    <citation type="submission" date="2021-01" db="EMBL/GenBank/DDBJ databases">
        <authorList>
            <person name="Corre E."/>
            <person name="Pelletier E."/>
            <person name="Niang G."/>
            <person name="Scheremetjew M."/>
            <person name="Finn R."/>
            <person name="Kale V."/>
            <person name="Holt S."/>
            <person name="Cochrane G."/>
            <person name="Meng A."/>
            <person name="Brown T."/>
            <person name="Cohen L."/>
        </authorList>
    </citation>
    <scope>NUCLEOTIDE SEQUENCE</scope>
    <source>
        <strain evidence="4">NIES-381</strain>
    </source>
</reference>
<feature type="transmembrane region" description="Helical" evidence="2">
    <location>
        <begin position="150"/>
        <end position="174"/>
    </location>
</feature>
<dbReference type="AlphaFoldDB" id="A0A7S1I7E1"/>
<keyword evidence="2" id="KW-0812">Transmembrane</keyword>
<keyword evidence="2" id="KW-0472">Membrane</keyword>
<evidence type="ECO:0000256" key="1">
    <source>
        <dbReference type="SAM" id="MobiDB-lite"/>
    </source>
</evidence>
<proteinExistence type="predicted"/>
<feature type="transmembrane region" description="Helical" evidence="2">
    <location>
        <begin position="47"/>
        <end position="66"/>
    </location>
</feature>
<dbReference type="Gene3D" id="3.40.50.410">
    <property type="entry name" value="von Willebrand factor, type A domain"/>
    <property type="match status" value="1"/>
</dbReference>
<dbReference type="InterPro" id="IPR036465">
    <property type="entry name" value="vWFA_dom_sf"/>
</dbReference>
<protein>
    <recommendedName>
        <fullName evidence="3">VWFA domain-containing protein</fullName>
    </recommendedName>
</protein>
<accession>A0A7S1I7E1</accession>
<dbReference type="SUPFAM" id="SSF53300">
    <property type="entry name" value="vWA-like"/>
    <property type="match status" value="1"/>
</dbReference>
<evidence type="ECO:0000259" key="3">
    <source>
        <dbReference type="Pfam" id="PF13519"/>
    </source>
</evidence>
<dbReference type="PANTHER" id="PTHR36846">
    <property type="entry name" value="PROTEIN VIAA"/>
    <property type="match status" value="1"/>
</dbReference>
<organism evidence="4">
    <name type="scientific">Eutreptiella gymnastica</name>
    <dbReference type="NCBI Taxonomy" id="73025"/>
    <lineage>
        <taxon>Eukaryota</taxon>
        <taxon>Discoba</taxon>
        <taxon>Euglenozoa</taxon>
        <taxon>Euglenida</taxon>
        <taxon>Spirocuta</taxon>
        <taxon>Euglenophyceae</taxon>
        <taxon>Eutreptiales</taxon>
        <taxon>Eutreptiaceae</taxon>
        <taxon>Eutreptiella</taxon>
    </lineage>
</organism>
<dbReference type="PANTHER" id="PTHR36846:SF1">
    <property type="entry name" value="PROTEIN VIAA"/>
    <property type="match status" value="1"/>
</dbReference>